<keyword evidence="1" id="KW-0645">Protease</keyword>
<evidence type="ECO:0000256" key="1">
    <source>
        <dbReference type="ARBA" id="ARBA00022670"/>
    </source>
</evidence>
<dbReference type="Pfam" id="PF00413">
    <property type="entry name" value="Peptidase_M10"/>
    <property type="match status" value="1"/>
</dbReference>
<sequence>MIVILLDLVGKIMIKKTFLTLLLISLFLAVPLIAKAYNYAGYRWGGSWPKVTVDYGGVAVTAWRTRIQNTMNDWNATGAKFTFKAGSSNNDVSVYYANDSTLAYVQTTRKYVVTGDITRAIMKINSRHNFNPPYANGYDFSTVMRHEFGHWLKLDHSNPPSLMQPSFSPGTIRYVDSDMRSAIRSIYGVQ</sequence>
<evidence type="ECO:0000256" key="4">
    <source>
        <dbReference type="ARBA" id="ARBA00022833"/>
    </source>
</evidence>
<dbReference type="GO" id="GO:0004222">
    <property type="term" value="F:metalloendopeptidase activity"/>
    <property type="evidence" value="ECO:0007669"/>
    <property type="project" value="InterPro"/>
</dbReference>
<comment type="caution">
    <text evidence="6">The sequence shown here is derived from an EMBL/GenBank/DDBJ whole genome shotgun (WGS) entry which is preliminary data.</text>
</comment>
<dbReference type="Gene3D" id="3.40.390.10">
    <property type="entry name" value="Collagenase (Catalytic Domain)"/>
    <property type="match status" value="1"/>
</dbReference>
<protein>
    <recommendedName>
        <fullName evidence="5">Peptidase M10 metallopeptidase domain-containing protein</fullName>
    </recommendedName>
</protein>
<feature type="domain" description="Peptidase M10 metallopeptidase" evidence="5">
    <location>
        <begin position="67"/>
        <end position="188"/>
    </location>
</feature>
<proteinExistence type="predicted"/>
<gene>
    <name evidence="6" type="ORF">COT25_03775</name>
</gene>
<keyword evidence="4" id="KW-0862">Zinc</keyword>
<dbReference type="InterPro" id="IPR024079">
    <property type="entry name" value="MetalloPept_cat_dom_sf"/>
</dbReference>
<keyword evidence="3" id="KW-0378">Hydrolase</keyword>
<evidence type="ECO:0000256" key="3">
    <source>
        <dbReference type="ARBA" id="ARBA00022801"/>
    </source>
</evidence>
<dbReference type="GO" id="GO:0008270">
    <property type="term" value="F:zinc ion binding"/>
    <property type="evidence" value="ECO:0007669"/>
    <property type="project" value="InterPro"/>
</dbReference>
<dbReference type="Proteomes" id="UP000228711">
    <property type="component" value="Unassembled WGS sequence"/>
</dbReference>
<dbReference type="AlphaFoldDB" id="A0A2H0YSS6"/>
<accession>A0A2H0YSS6</accession>
<name>A0A2H0YSS6_9BACT</name>
<reference evidence="7" key="1">
    <citation type="submission" date="2017-09" db="EMBL/GenBank/DDBJ databases">
        <title>Depth-based differentiation of microbial function through sediment-hosted aquifers and enrichment of novel symbionts in the deep terrestrial subsurface.</title>
        <authorList>
            <person name="Probst A.J."/>
            <person name="Ladd B."/>
            <person name="Jarett J.K."/>
            <person name="Geller-Mcgrath D.E."/>
            <person name="Sieber C.M.K."/>
            <person name="Emerson J.B."/>
            <person name="Anantharaman K."/>
            <person name="Thomas B.C."/>
            <person name="Malmstrom R."/>
            <person name="Stieglmeier M."/>
            <person name="Klingl A."/>
            <person name="Woyke T."/>
            <person name="Ryan C.M."/>
            <person name="Banfield J.F."/>
        </authorList>
    </citation>
    <scope>NUCLEOTIDE SEQUENCE [LARGE SCALE GENOMIC DNA]</scope>
</reference>
<dbReference type="GO" id="GO:0031012">
    <property type="term" value="C:extracellular matrix"/>
    <property type="evidence" value="ECO:0007669"/>
    <property type="project" value="InterPro"/>
</dbReference>
<evidence type="ECO:0000256" key="2">
    <source>
        <dbReference type="ARBA" id="ARBA00022723"/>
    </source>
</evidence>
<keyword evidence="2" id="KW-0479">Metal-binding</keyword>
<evidence type="ECO:0000259" key="5">
    <source>
        <dbReference type="Pfam" id="PF00413"/>
    </source>
</evidence>
<evidence type="ECO:0000313" key="7">
    <source>
        <dbReference type="Proteomes" id="UP000228711"/>
    </source>
</evidence>
<dbReference type="EMBL" id="PEXV01000124">
    <property type="protein sequence ID" value="PIS41319.1"/>
    <property type="molecule type" value="Genomic_DNA"/>
</dbReference>
<evidence type="ECO:0000313" key="6">
    <source>
        <dbReference type="EMBL" id="PIS41319.1"/>
    </source>
</evidence>
<dbReference type="SUPFAM" id="SSF55486">
    <property type="entry name" value="Metalloproteases ('zincins'), catalytic domain"/>
    <property type="match status" value="1"/>
</dbReference>
<dbReference type="InterPro" id="IPR001818">
    <property type="entry name" value="Pept_M10_metallopeptidase"/>
</dbReference>
<organism evidence="6 7">
    <name type="scientific">Candidatus Kerfeldbacteria bacterium CG08_land_8_20_14_0_20_42_7</name>
    <dbReference type="NCBI Taxonomy" id="2014245"/>
    <lineage>
        <taxon>Bacteria</taxon>
        <taxon>Candidatus Kerfeldiibacteriota</taxon>
    </lineage>
</organism>
<dbReference type="GO" id="GO:0006508">
    <property type="term" value="P:proteolysis"/>
    <property type="evidence" value="ECO:0007669"/>
    <property type="project" value="UniProtKB-KW"/>
</dbReference>